<sequence>MKPRLADVLIPVPMAAPETRTLRRARVSLIVSAVLLALSLLFFTTVLALFGRGVALALPVGLLVFAAIQGPVWLRAKNKADDYFLLNGKVGR</sequence>
<evidence type="ECO:0000313" key="2">
    <source>
        <dbReference type="EMBL" id="KHL24266.1"/>
    </source>
</evidence>
<gene>
    <name evidence="2" type="ORF">PK98_14955</name>
</gene>
<dbReference type="AlphaFoldDB" id="A0A0B2BX99"/>
<protein>
    <recommendedName>
        <fullName evidence="4">Integral membrane protein</fullName>
    </recommendedName>
</protein>
<organism evidence="2 3">
    <name type="scientific">Croceibacterium mercuriale</name>
    <dbReference type="NCBI Taxonomy" id="1572751"/>
    <lineage>
        <taxon>Bacteria</taxon>
        <taxon>Pseudomonadati</taxon>
        <taxon>Pseudomonadota</taxon>
        <taxon>Alphaproteobacteria</taxon>
        <taxon>Sphingomonadales</taxon>
        <taxon>Erythrobacteraceae</taxon>
        <taxon>Croceibacterium</taxon>
    </lineage>
</organism>
<comment type="caution">
    <text evidence="2">The sequence shown here is derived from an EMBL/GenBank/DDBJ whole genome shotgun (WGS) entry which is preliminary data.</text>
</comment>
<keyword evidence="1" id="KW-1133">Transmembrane helix</keyword>
<keyword evidence="1" id="KW-0812">Transmembrane</keyword>
<evidence type="ECO:0008006" key="4">
    <source>
        <dbReference type="Google" id="ProtNLM"/>
    </source>
</evidence>
<dbReference type="RefSeq" id="WP_039097844.1">
    <property type="nucleotide sequence ID" value="NZ_JTDN01000003.1"/>
</dbReference>
<feature type="transmembrane region" description="Helical" evidence="1">
    <location>
        <begin position="56"/>
        <end position="74"/>
    </location>
</feature>
<proteinExistence type="predicted"/>
<evidence type="ECO:0000256" key="1">
    <source>
        <dbReference type="SAM" id="Phobius"/>
    </source>
</evidence>
<dbReference type="EMBL" id="JTDN01000003">
    <property type="protein sequence ID" value="KHL24266.1"/>
    <property type="molecule type" value="Genomic_DNA"/>
</dbReference>
<feature type="transmembrane region" description="Helical" evidence="1">
    <location>
        <begin position="29"/>
        <end position="50"/>
    </location>
</feature>
<keyword evidence="3" id="KW-1185">Reference proteome</keyword>
<accession>A0A0B2BX99</accession>
<dbReference type="Proteomes" id="UP000030988">
    <property type="component" value="Unassembled WGS sequence"/>
</dbReference>
<dbReference type="STRING" id="1572751.PK98_14955"/>
<keyword evidence="1" id="KW-0472">Membrane</keyword>
<name>A0A0B2BX99_9SPHN</name>
<reference evidence="2 3" key="1">
    <citation type="submission" date="2014-11" db="EMBL/GenBank/DDBJ databases">
        <title>Draft genome sequence of Kirrobacter mercurialis.</title>
        <authorList>
            <person name="Coil D.A."/>
            <person name="Eisen J.A."/>
        </authorList>
    </citation>
    <scope>NUCLEOTIDE SEQUENCE [LARGE SCALE GENOMIC DNA]</scope>
    <source>
        <strain evidence="2 3">Coronado</strain>
    </source>
</reference>
<evidence type="ECO:0000313" key="3">
    <source>
        <dbReference type="Proteomes" id="UP000030988"/>
    </source>
</evidence>